<dbReference type="Gene3D" id="1.10.533.10">
    <property type="entry name" value="Death Domain, Fas"/>
    <property type="match status" value="1"/>
</dbReference>
<dbReference type="InterPro" id="IPR011029">
    <property type="entry name" value="DEATH-like_dom_sf"/>
</dbReference>
<dbReference type="PROSITE" id="PS50209">
    <property type="entry name" value="CARD"/>
    <property type="match status" value="1"/>
</dbReference>
<dbReference type="GO" id="GO:0070513">
    <property type="term" value="F:death domain binding"/>
    <property type="evidence" value="ECO:0007669"/>
    <property type="project" value="InterPro"/>
</dbReference>
<name>A0A1S3GZ81_LINAN</name>
<feature type="region of interest" description="Disordered" evidence="2">
    <location>
        <begin position="242"/>
        <end position="285"/>
    </location>
</feature>
<dbReference type="OrthoDB" id="10031931at2759"/>
<evidence type="ECO:0000313" key="4">
    <source>
        <dbReference type="Proteomes" id="UP000085678"/>
    </source>
</evidence>
<dbReference type="InterPro" id="IPR001315">
    <property type="entry name" value="CARD"/>
</dbReference>
<feature type="domain" description="CARD" evidence="3">
    <location>
        <begin position="587"/>
        <end position="665"/>
    </location>
</feature>
<proteinExistence type="predicted"/>
<dbReference type="InterPro" id="IPR037939">
    <property type="entry name" value="CRADD"/>
</dbReference>
<evidence type="ECO:0000259" key="3">
    <source>
        <dbReference type="PROSITE" id="PS50209"/>
    </source>
</evidence>
<dbReference type="InParanoid" id="A0A1S3GZ81"/>
<dbReference type="Pfam" id="PF00619">
    <property type="entry name" value="CARD"/>
    <property type="match status" value="1"/>
</dbReference>
<protein>
    <submittedName>
        <fullName evidence="5">Uncharacterized protein LOC106150744</fullName>
    </submittedName>
</protein>
<evidence type="ECO:0000256" key="1">
    <source>
        <dbReference type="SAM" id="Coils"/>
    </source>
</evidence>
<evidence type="ECO:0000313" key="5">
    <source>
        <dbReference type="RefSeq" id="XP_013379185.1"/>
    </source>
</evidence>
<dbReference type="PANTHER" id="PTHR15034">
    <property type="entry name" value="DEATH DOMAIN-CONTAINING PROTEIN CRADD"/>
    <property type="match status" value="1"/>
</dbReference>
<dbReference type="AlphaFoldDB" id="A0A1S3GZ81"/>
<feature type="coiled-coil region" evidence="1">
    <location>
        <begin position="197"/>
        <end position="224"/>
    </location>
</feature>
<keyword evidence="4" id="KW-1185">Reference proteome</keyword>
<organism evidence="4 5">
    <name type="scientific">Lingula anatina</name>
    <name type="common">Brachiopod</name>
    <name type="synonym">Lingula unguis</name>
    <dbReference type="NCBI Taxonomy" id="7574"/>
    <lineage>
        <taxon>Eukaryota</taxon>
        <taxon>Metazoa</taxon>
        <taxon>Spiralia</taxon>
        <taxon>Lophotrochozoa</taxon>
        <taxon>Brachiopoda</taxon>
        <taxon>Linguliformea</taxon>
        <taxon>Lingulata</taxon>
        <taxon>Lingulida</taxon>
        <taxon>Linguloidea</taxon>
        <taxon>Lingulidae</taxon>
        <taxon>Lingula</taxon>
    </lineage>
</organism>
<dbReference type="GeneID" id="106150744"/>
<sequence>MTTSGLLDAAAISAFKERSVSSQQEMAFCLLFLTSKKSHSIKDFIKLVQSTQPQLQPDQVKQMKDFMKEGWEVFREQVIKVLLSFIHTEVAIHHEEQTRMEPVLKQVETEPIHNSEAIRKLEKEISDLRDKVQHYKTLWRNSQAKQSQEKQSLAYNAWKKNNPIKRAVPVAIQTENTSHEDTGTMTVLMSENKDMQTTMTLANIEKLEQKIKLMEERFRKQLDTKEQEIQTVPTFSVMNKMVREKTQKPRRPTTAYIPPQTQKSSKKSPVKSVKQPKEEIDSGTLEVDEQGGALELSNAAFTVPPDSVDGHVTMNAATYLPSQDQIKELEQGQVSSEIQPGKCIKLTTMPSTIIKKILVKSKIPPDAKYRRCMPQSFMLHKTRKRRNPGETQYEDVTSTCGCKKSGADMVEYTINGCGEYQEYWAIRVELKDQEIHTLKEKLANLRNLGTCICDFTAFIPPAPPVNRLVISATNQDLARKCPKIKELRQKNMIEIDNQPSSHSIHHKDLLIFKKEQKTVMLKMEVDMTEMKAKGQNFQLPLGKEPIPTEVSILHSPHYCVTHENDPVMLCTLTFSAASLVSPSPLSYSMPYQKCLKKHWCLLVDNLDVSSILNYMFQEDIISGRQKNEIKSKHVKEEKNEKLLEILMTAGEKGFQIFCTSLDQSEGSQWLVKKLRDA</sequence>
<dbReference type="GO" id="GO:0042981">
    <property type="term" value="P:regulation of apoptotic process"/>
    <property type="evidence" value="ECO:0007669"/>
    <property type="project" value="InterPro"/>
</dbReference>
<evidence type="ECO:0000256" key="2">
    <source>
        <dbReference type="SAM" id="MobiDB-lite"/>
    </source>
</evidence>
<dbReference type="RefSeq" id="XP_013379185.1">
    <property type="nucleotide sequence ID" value="XM_013523731.1"/>
</dbReference>
<dbReference type="SUPFAM" id="SSF47986">
    <property type="entry name" value="DEATH domain"/>
    <property type="match status" value="1"/>
</dbReference>
<reference evidence="5" key="1">
    <citation type="submission" date="2025-08" db="UniProtKB">
        <authorList>
            <consortium name="RefSeq"/>
        </authorList>
    </citation>
    <scope>IDENTIFICATION</scope>
    <source>
        <tissue evidence="5">Gonads</tissue>
    </source>
</reference>
<dbReference type="KEGG" id="lak:106150744"/>
<gene>
    <name evidence="5" type="primary">LOC106150744</name>
</gene>
<dbReference type="GO" id="GO:0002020">
    <property type="term" value="F:protease binding"/>
    <property type="evidence" value="ECO:0007669"/>
    <property type="project" value="InterPro"/>
</dbReference>
<dbReference type="Proteomes" id="UP000085678">
    <property type="component" value="Unplaced"/>
</dbReference>
<accession>A0A1S3GZ81</accession>
<dbReference type="CDD" id="cd01671">
    <property type="entry name" value="CARD"/>
    <property type="match status" value="1"/>
</dbReference>
<keyword evidence="1" id="KW-0175">Coiled coil</keyword>
<dbReference type="PANTHER" id="PTHR15034:SF5">
    <property type="entry name" value="DEATH DOMAIN-CONTAINING PROTEIN CRADD"/>
    <property type="match status" value="1"/>
</dbReference>